<dbReference type="PANTHER" id="PTHR43539:SF9">
    <property type="entry name" value="INDOLE-3-PYRUVATE MONOOXYGENASE YUCCA11-RELATED"/>
    <property type="match status" value="1"/>
</dbReference>
<evidence type="ECO:0000256" key="1">
    <source>
        <dbReference type="ARBA" id="ARBA00001974"/>
    </source>
</evidence>
<keyword evidence="4 10" id="KW-0285">Flavoprotein</keyword>
<proteinExistence type="inferred from homology"/>
<sequence length="295" mass="32989">MEEVRVAIVGAGPSGLATSACLNIQSISNVVLEREDCCASLWKKRAYERLSLHLAKQFCSLPYKQHSSKTSTFMSKDTFISYVDSYVSELNITPRYSRCVVSALFDETKKKWRIEAKNEASGEMESYASDYLVVASGKNSEPFIPKVQGLESFKGEVIHSSDYKCGEPYRGKDVLVVGCGNSGMEISNDLTDYEARTTIVIRSPFHVLTKKMVHMGMLMTKYLPVGFVDTLISFAAKIKYGDLSKHGIHRPAEGPFVLKTLNGKTPIIDGGSINKIKSNKIKVTYIYIYIYVYIY</sequence>
<dbReference type="PRINTS" id="PR00469">
    <property type="entry name" value="PNDRDTASEII"/>
</dbReference>
<evidence type="ECO:0000313" key="11">
    <source>
        <dbReference type="EMBL" id="EXB52051.1"/>
    </source>
</evidence>
<dbReference type="PROSITE" id="PS51257">
    <property type="entry name" value="PROKAR_LIPOPROTEIN"/>
    <property type="match status" value="1"/>
</dbReference>
<organism evidence="11 12">
    <name type="scientific">Morus notabilis</name>
    <dbReference type="NCBI Taxonomy" id="981085"/>
    <lineage>
        <taxon>Eukaryota</taxon>
        <taxon>Viridiplantae</taxon>
        <taxon>Streptophyta</taxon>
        <taxon>Embryophyta</taxon>
        <taxon>Tracheophyta</taxon>
        <taxon>Spermatophyta</taxon>
        <taxon>Magnoliopsida</taxon>
        <taxon>eudicotyledons</taxon>
        <taxon>Gunneridae</taxon>
        <taxon>Pentapetalae</taxon>
        <taxon>rosids</taxon>
        <taxon>fabids</taxon>
        <taxon>Rosales</taxon>
        <taxon>Moraceae</taxon>
        <taxon>Moreae</taxon>
        <taxon>Morus</taxon>
    </lineage>
</organism>
<evidence type="ECO:0000256" key="10">
    <source>
        <dbReference type="RuleBase" id="RU361177"/>
    </source>
</evidence>
<keyword evidence="10 11" id="KW-0503">Monooxygenase</keyword>
<dbReference type="GO" id="GO:0009851">
    <property type="term" value="P:auxin biosynthetic process"/>
    <property type="evidence" value="ECO:0007669"/>
    <property type="project" value="UniProtKB-KW"/>
</dbReference>
<dbReference type="EMBL" id="KE344061">
    <property type="protein sequence ID" value="EXB52051.1"/>
    <property type="molecule type" value="Genomic_DNA"/>
</dbReference>
<evidence type="ECO:0000256" key="2">
    <source>
        <dbReference type="ARBA" id="ARBA00004814"/>
    </source>
</evidence>
<dbReference type="GO" id="GO:0004499">
    <property type="term" value="F:N,N-dimethylaniline monooxygenase activity"/>
    <property type="evidence" value="ECO:0007669"/>
    <property type="project" value="InterPro"/>
</dbReference>
<comment type="pathway">
    <text evidence="2">Plant hormone metabolism; auxin biosynthesis.</text>
</comment>
<dbReference type="InterPro" id="IPR020946">
    <property type="entry name" value="Flavin_mOase-like"/>
</dbReference>
<evidence type="ECO:0000256" key="5">
    <source>
        <dbReference type="ARBA" id="ARBA00022827"/>
    </source>
</evidence>
<keyword evidence="8" id="KW-0073">Auxin biosynthesis</keyword>
<dbReference type="GO" id="GO:0050661">
    <property type="term" value="F:NADP binding"/>
    <property type="evidence" value="ECO:0007669"/>
    <property type="project" value="InterPro"/>
</dbReference>
<evidence type="ECO:0000256" key="3">
    <source>
        <dbReference type="ARBA" id="ARBA00009183"/>
    </source>
</evidence>
<dbReference type="PANTHER" id="PTHR43539">
    <property type="entry name" value="FLAVIN-BINDING MONOOXYGENASE-LIKE PROTEIN (AFU_ORTHOLOGUE AFUA_4G09220)"/>
    <property type="match status" value="1"/>
</dbReference>
<keyword evidence="12" id="KW-1185">Reference proteome</keyword>
<dbReference type="STRING" id="981085.W9RDQ4"/>
<evidence type="ECO:0000256" key="7">
    <source>
        <dbReference type="ARBA" id="ARBA00023002"/>
    </source>
</evidence>
<dbReference type="SUPFAM" id="SSF51905">
    <property type="entry name" value="FAD/NAD(P)-binding domain"/>
    <property type="match status" value="1"/>
</dbReference>
<comment type="catalytic activity">
    <reaction evidence="9">
        <text>indole-3-pyruvate + NADPH + O2 + H(+) = (indol-3-yl)acetate + CO2 + NADP(+) + H2O</text>
        <dbReference type="Rhea" id="RHEA:34331"/>
        <dbReference type="ChEBI" id="CHEBI:15377"/>
        <dbReference type="ChEBI" id="CHEBI:15378"/>
        <dbReference type="ChEBI" id="CHEBI:15379"/>
        <dbReference type="ChEBI" id="CHEBI:16526"/>
        <dbReference type="ChEBI" id="CHEBI:17640"/>
        <dbReference type="ChEBI" id="CHEBI:30854"/>
        <dbReference type="ChEBI" id="CHEBI:57783"/>
        <dbReference type="ChEBI" id="CHEBI:58349"/>
        <dbReference type="EC" id="1.14.13.168"/>
    </reaction>
</comment>
<dbReference type="eggNOG" id="KOG1399">
    <property type="taxonomic scope" value="Eukaryota"/>
</dbReference>
<keyword evidence="7 10" id="KW-0560">Oxidoreductase</keyword>
<dbReference type="InterPro" id="IPR036188">
    <property type="entry name" value="FAD/NAD-bd_sf"/>
</dbReference>
<evidence type="ECO:0000256" key="6">
    <source>
        <dbReference type="ARBA" id="ARBA00022857"/>
    </source>
</evidence>
<keyword evidence="5 10" id="KW-0274">FAD</keyword>
<dbReference type="InterPro" id="IPR050982">
    <property type="entry name" value="Auxin_biosynth/cation_transpt"/>
</dbReference>
<dbReference type="Pfam" id="PF00743">
    <property type="entry name" value="FMO-like"/>
    <property type="match status" value="1"/>
</dbReference>
<comment type="similarity">
    <text evidence="3 10">Belongs to the FMO family.</text>
</comment>
<reference evidence="12" key="1">
    <citation type="submission" date="2013-01" db="EMBL/GenBank/DDBJ databases">
        <title>Draft Genome Sequence of a Mulberry Tree, Morus notabilis C.K. Schneid.</title>
        <authorList>
            <person name="He N."/>
            <person name="Zhao S."/>
        </authorList>
    </citation>
    <scope>NUCLEOTIDE SEQUENCE</scope>
</reference>
<gene>
    <name evidence="11" type="ORF">L484_024601</name>
</gene>
<dbReference type="AlphaFoldDB" id="W9RDQ4"/>
<name>W9RDQ4_9ROSA</name>
<keyword evidence="6" id="KW-0521">NADP</keyword>
<dbReference type="Gene3D" id="3.50.50.60">
    <property type="entry name" value="FAD/NAD(P)-binding domain"/>
    <property type="match status" value="1"/>
</dbReference>
<accession>W9RDQ4</accession>
<evidence type="ECO:0000256" key="4">
    <source>
        <dbReference type="ARBA" id="ARBA00022630"/>
    </source>
</evidence>
<evidence type="ECO:0000313" key="12">
    <source>
        <dbReference type="Proteomes" id="UP000030645"/>
    </source>
</evidence>
<evidence type="ECO:0000256" key="8">
    <source>
        <dbReference type="ARBA" id="ARBA00023070"/>
    </source>
</evidence>
<comment type="cofactor">
    <cofactor evidence="1 10">
        <name>FAD</name>
        <dbReference type="ChEBI" id="CHEBI:57692"/>
    </cofactor>
</comment>
<evidence type="ECO:0000256" key="9">
    <source>
        <dbReference type="ARBA" id="ARBA00047707"/>
    </source>
</evidence>
<protein>
    <recommendedName>
        <fullName evidence="10">Flavin-containing monooxygenase</fullName>
        <ecNumber evidence="10">1.-.-.-</ecNumber>
    </recommendedName>
</protein>
<dbReference type="GO" id="GO:0103075">
    <property type="term" value="F:indole-3-pyruvate monooxygenase activity"/>
    <property type="evidence" value="ECO:0007669"/>
    <property type="project" value="UniProtKB-EC"/>
</dbReference>
<dbReference type="Proteomes" id="UP000030645">
    <property type="component" value="Unassembled WGS sequence"/>
</dbReference>
<dbReference type="EC" id="1.-.-.-" evidence="10"/>
<dbReference type="GO" id="GO:0050660">
    <property type="term" value="F:flavin adenine dinucleotide binding"/>
    <property type="evidence" value="ECO:0007669"/>
    <property type="project" value="InterPro"/>
</dbReference>